<evidence type="ECO:0000256" key="4">
    <source>
        <dbReference type="SAM" id="MobiDB-lite"/>
    </source>
</evidence>
<evidence type="ECO:0000256" key="3">
    <source>
        <dbReference type="SAM" id="Coils"/>
    </source>
</evidence>
<dbReference type="InterPro" id="IPR009091">
    <property type="entry name" value="RCC1/BLIP-II"/>
</dbReference>
<feature type="repeat" description="RCC1" evidence="2">
    <location>
        <begin position="436"/>
        <end position="493"/>
    </location>
</feature>
<dbReference type="AlphaFoldDB" id="A0A7J6TNJ5"/>
<dbReference type="InterPro" id="IPR000408">
    <property type="entry name" value="Reg_chr_condens"/>
</dbReference>
<feature type="repeat" description="RCC1" evidence="2">
    <location>
        <begin position="384"/>
        <end position="435"/>
    </location>
</feature>
<feature type="repeat" description="RCC1" evidence="2">
    <location>
        <begin position="549"/>
        <end position="598"/>
    </location>
</feature>
<dbReference type="InterPro" id="IPR051210">
    <property type="entry name" value="Ub_ligase/GEF_domain"/>
</dbReference>
<name>A0A7J6TNJ5_PEROL</name>
<feature type="compositionally biased region" description="Basic and acidic residues" evidence="4">
    <location>
        <begin position="1001"/>
        <end position="1027"/>
    </location>
</feature>
<dbReference type="Proteomes" id="UP000574390">
    <property type="component" value="Unassembled WGS sequence"/>
</dbReference>
<feature type="coiled-coil region" evidence="3">
    <location>
        <begin position="1044"/>
        <end position="1078"/>
    </location>
</feature>
<feature type="domain" description="RCC1-like" evidence="5">
    <location>
        <begin position="361"/>
        <end position="722"/>
    </location>
</feature>
<evidence type="ECO:0000313" key="6">
    <source>
        <dbReference type="EMBL" id="KAF4745996.1"/>
    </source>
</evidence>
<dbReference type="SUPFAM" id="SSF50985">
    <property type="entry name" value="RCC1/BLIP-II"/>
    <property type="match status" value="1"/>
</dbReference>
<evidence type="ECO:0000259" key="5">
    <source>
        <dbReference type="Pfam" id="PF25390"/>
    </source>
</evidence>
<dbReference type="Pfam" id="PF25390">
    <property type="entry name" value="WD40_RLD"/>
    <property type="match status" value="1"/>
</dbReference>
<keyword evidence="3" id="KW-0175">Coiled coil</keyword>
<dbReference type="PANTHER" id="PTHR22870:SF408">
    <property type="entry name" value="OS09G0560450 PROTEIN"/>
    <property type="match status" value="1"/>
</dbReference>
<dbReference type="PROSITE" id="PS00626">
    <property type="entry name" value="RCC1_2"/>
    <property type="match status" value="1"/>
</dbReference>
<organism evidence="6 7">
    <name type="scientific">Perkinsus olseni</name>
    <name type="common">Perkinsus atlanticus</name>
    <dbReference type="NCBI Taxonomy" id="32597"/>
    <lineage>
        <taxon>Eukaryota</taxon>
        <taxon>Sar</taxon>
        <taxon>Alveolata</taxon>
        <taxon>Perkinsozoa</taxon>
        <taxon>Perkinsea</taxon>
        <taxon>Perkinsida</taxon>
        <taxon>Perkinsidae</taxon>
        <taxon>Perkinsus</taxon>
    </lineage>
</organism>
<dbReference type="PRINTS" id="PR00633">
    <property type="entry name" value="RCCNDNSATION"/>
</dbReference>
<feature type="compositionally biased region" description="Low complexity" evidence="4">
    <location>
        <begin position="979"/>
        <end position="991"/>
    </location>
</feature>
<comment type="caution">
    <text evidence="6">The sequence shown here is derived from an EMBL/GenBank/DDBJ whole genome shotgun (WGS) entry which is preliminary data.</text>
</comment>
<evidence type="ECO:0000313" key="7">
    <source>
        <dbReference type="Proteomes" id="UP000574390"/>
    </source>
</evidence>
<dbReference type="InterPro" id="IPR058923">
    <property type="entry name" value="RCC1-like_dom"/>
</dbReference>
<keyword evidence="1" id="KW-0677">Repeat</keyword>
<feature type="region of interest" description="Disordered" evidence="4">
    <location>
        <begin position="615"/>
        <end position="636"/>
    </location>
</feature>
<evidence type="ECO:0000256" key="2">
    <source>
        <dbReference type="PROSITE-ProRule" id="PRU00235"/>
    </source>
</evidence>
<reference evidence="6 7" key="1">
    <citation type="submission" date="2020-04" db="EMBL/GenBank/DDBJ databases">
        <title>Perkinsus olseni comparative genomics.</title>
        <authorList>
            <person name="Bogema D.R."/>
        </authorList>
    </citation>
    <scope>NUCLEOTIDE SEQUENCE [LARGE SCALE GENOMIC DNA]</scope>
    <source>
        <strain evidence="6">ATCC PRA-205</strain>
    </source>
</reference>
<dbReference type="EMBL" id="JABANM010006390">
    <property type="protein sequence ID" value="KAF4745996.1"/>
    <property type="molecule type" value="Genomic_DNA"/>
</dbReference>
<accession>A0A7J6TNJ5</accession>
<feature type="repeat" description="RCC1" evidence="2">
    <location>
        <begin position="494"/>
        <end position="548"/>
    </location>
</feature>
<feature type="compositionally biased region" description="Polar residues" evidence="4">
    <location>
        <begin position="1029"/>
        <end position="1039"/>
    </location>
</feature>
<dbReference type="Gene3D" id="2.130.10.30">
    <property type="entry name" value="Regulator of chromosome condensation 1/beta-lactamase-inhibitor protein II"/>
    <property type="match status" value="2"/>
</dbReference>
<feature type="region of interest" description="Disordered" evidence="4">
    <location>
        <begin position="198"/>
        <end position="224"/>
    </location>
</feature>
<evidence type="ECO:0000256" key="1">
    <source>
        <dbReference type="ARBA" id="ARBA00022737"/>
    </source>
</evidence>
<proteinExistence type="predicted"/>
<sequence>MTHKGPRLSGASYDLCCRGGVEHEEVCANVSSSCCDLVMEGDNRRLVFFNIGANDGRAIVIHEVPAGAGHGGLVTRFPRAGMAAEVPAQQDGQWSKMFIRVGESLFRVRNHEIAYRTVLGLPYPQQELDRLKRRDTHYVMDGEVEEVEERQTLEQSSLIDFIITITMIDPDHVDAPPLYGNDPEEICDINGVDARAYDNVKDEESEKRKNREREEDAAFEKSSESGKKVVGMEYMAPKKERRFKLYMAYHGRRGPPCCIKIRLPRHGGYEEGPSMNLKKLFVENYNRLRQFISVYTVHLRSEVGVYIPDSAAITAYVSYGGLVQVVDGSPAAVTTDSRVFAWGRMPWTGAQPALGLENVLSLARKRARCVAVGAGHALALTEGGKVMSWGLNDSGQLGTGDERSRIIPESVKLPTDVYVDKVACGPDYSAAITKSGQLWTWGRYQASNWPRLFVDTWCNGNKPGCDNTTVGLAGKRILKVSCGDQHMLALTKDSEVFSWGYNDFGQLGWGLHGVDVVGQQRPQKVPNLPSTIRDIAAGGGHSVAVGEDGSVYAWGSNSQGQLGHGLRQDFSEATRVQMPQPVKAVTAGKVTTLCYCGDADNSVIMWGAVQAAGPDVEAPPAKSDEAAGQTKDGDHGGGVAWIVENEPPAAGSSSVMAKLGGGGGTASVLIPSQGEVTTMSIGEAHGAVVKGDTLYGFGYNSENQAVAARSKSSFVPPTPVDIEEMRKGPDDLNFTKVMLITLACPRYLVDSVSCQLFHTVNFLIFIANTCFTNKSLIGAVNAWESGSSGVSLESCMAGDDREGVVHPRDLLEWLSKQTNCDEVEGFADLQDGEVLLEMVQLVWPDLSPLGTTCDAWEGISRVANAADLPAGLLDAGARWSKSDRTDLNDKAFASAIYNTLAALYFLWSLCQCHDFTAKFEIPINSQVAKFLQSDGSVKSLIKGGGLAAEVPEALQREEEDMADGPPSDVAKPVREESSRASPSAALPPRESGAGATATKQQKREVAAPRPKEAQRVRKENTQSEKMAESTPTSAFQWSSGADAAERGEAIIHRLRSEVKRLQRQLEMERESFAAMEELGKRKLVEQELRFAHEMELLKEGHSAALWEAESGLAEDAALKSRVLKDQAVSPYCPLR</sequence>
<dbReference type="PANTHER" id="PTHR22870">
    <property type="entry name" value="REGULATOR OF CHROMOSOME CONDENSATION"/>
    <property type="match status" value="1"/>
</dbReference>
<dbReference type="PROSITE" id="PS50012">
    <property type="entry name" value="RCC1_3"/>
    <property type="match status" value="4"/>
</dbReference>
<gene>
    <name evidence="6" type="ORF">FOZ62_004167</name>
</gene>
<feature type="region of interest" description="Disordered" evidence="4">
    <location>
        <begin position="956"/>
        <end position="1041"/>
    </location>
</feature>
<protein>
    <recommendedName>
        <fullName evidence="5">RCC1-like domain-containing protein</fullName>
    </recommendedName>
</protein>